<dbReference type="InterPro" id="IPR015867">
    <property type="entry name" value="N-reg_PII/ATP_PRibTrfase_C"/>
</dbReference>
<proteinExistence type="predicted"/>
<comment type="subcellular location">
    <subcellularLocation>
        <location evidence="1">Cell membrane</location>
        <topology evidence="1">Multi-pass membrane protein</topology>
    </subcellularLocation>
</comment>
<keyword evidence="4 6" id="KW-1133">Transmembrane helix</keyword>
<dbReference type="Pfam" id="PF10035">
    <property type="entry name" value="DUF2179"/>
    <property type="match status" value="1"/>
</dbReference>
<dbReference type="PANTHER" id="PTHR33545">
    <property type="entry name" value="UPF0750 MEMBRANE PROTEIN YITT-RELATED"/>
    <property type="match status" value="1"/>
</dbReference>
<gene>
    <name evidence="8" type="ORF">H8707_00955</name>
</gene>
<evidence type="ECO:0000256" key="6">
    <source>
        <dbReference type="SAM" id="Phobius"/>
    </source>
</evidence>
<accession>A0A926ERF5</accession>
<keyword evidence="3 6" id="KW-0812">Transmembrane</keyword>
<dbReference type="InterPro" id="IPR019264">
    <property type="entry name" value="DUF2179"/>
</dbReference>
<evidence type="ECO:0000256" key="4">
    <source>
        <dbReference type="ARBA" id="ARBA00022989"/>
    </source>
</evidence>
<evidence type="ECO:0000256" key="2">
    <source>
        <dbReference type="ARBA" id="ARBA00022475"/>
    </source>
</evidence>
<reference evidence="8" key="1">
    <citation type="submission" date="2020-08" db="EMBL/GenBank/DDBJ databases">
        <title>Genome public.</title>
        <authorList>
            <person name="Liu C."/>
            <person name="Sun Q."/>
        </authorList>
    </citation>
    <scope>NUCLEOTIDE SEQUENCE</scope>
    <source>
        <strain evidence="8">BX21</strain>
    </source>
</reference>
<dbReference type="PANTHER" id="PTHR33545:SF9">
    <property type="entry name" value="UPF0750 MEMBRANE PROTEIN YITE"/>
    <property type="match status" value="1"/>
</dbReference>
<dbReference type="PIRSF" id="PIRSF006483">
    <property type="entry name" value="Membrane_protein_YitT"/>
    <property type="match status" value="1"/>
</dbReference>
<keyword evidence="9" id="KW-1185">Reference proteome</keyword>
<dbReference type="EMBL" id="JACRTG010000003">
    <property type="protein sequence ID" value="MBC8586808.1"/>
    <property type="molecule type" value="Genomic_DNA"/>
</dbReference>
<dbReference type="CDD" id="cd16380">
    <property type="entry name" value="YitT_C"/>
    <property type="match status" value="1"/>
</dbReference>
<keyword evidence="2" id="KW-1003">Cell membrane</keyword>
<sequence>MKFNFKRFILINIGLIIMTCGLHFFLIPSNLAVGGATGLAMVINSLVPSIPIGLTLGIINTILFIIAFIFLGKEFGGYTVYTSLVMSGLLSVLEILFPMQGPYTDDLFINLAFGILISGMGMGIIFNENASTGGTDIIARMINKYTHIDIGKSLLIADFLITLFAGLVFGPRLGMYAVLGIIINSFVIDKMIEGFTRKISMFIISNEFEIINTYIIEEINRGTTIYHATGGFSKVEKKIINTIVSRGEYIKIRDFIRSVDDRAFISISHVSEVEGEGF</sequence>
<feature type="transmembrane region" description="Helical" evidence="6">
    <location>
        <begin position="46"/>
        <end position="71"/>
    </location>
</feature>
<evidence type="ECO:0000256" key="1">
    <source>
        <dbReference type="ARBA" id="ARBA00004651"/>
    </source>
</evidence>
<dbReference type="GO" id="GO:0005886">
    <property type="term" value="C:plasma membrane"/>
    <property type="evidence" value="ECO:0007669"/>
    <property type="project" value="UniProtKB-SubCell"/>
</dbReference>
<feature type="transmembrane region" description="Helical" evidence="6">
    <location>
        <begin position="175"/>
        <end position="192"/>
    </location>
</feature>
<evidence type="ECO:0000313" key="9">
    <source>
        <dbReference type="Proteomes" id="UP000601171"/>
    </source>
</evidence>
<name>A0A926ERF5_9FIRM</name>
<evidence type="ECO:0000256" key="3">
    <source>
        <dbReference type="ARBA" id="ARBA00022692"/>
    </source>
</evidence>
<dbReference type="RefSeq" id="WP_262428272.1">
    <property type="nucleotide sequence ID" value="NZ_JACRTG010000003.1"/>
</dbReference>
<dbReference type="Pfam" id="PF02588">
    <property type="entry name" value="YitT_membrane"/>
    <property type="match status" value="1"/>
</dbReference>
<evidence type="ECO:0000313" key="8">
    <source>
        <dbReference type="EMBL" id="MBC8586808.1"/>
    </source>
</evidence>
<evidence type="ECO:0000259" key="7">
    <source>
        <dbReference type="Pfam" id="PF10035"/>
    </source>
</evidence>
<dbReference type="Gene3D" id="3.30.70.120">
    <property type="match status" value="1"/>
</dbReference>
<feature type="domain" description="DUF2179" evidence="7">
    <location>
        <begin position="221"/>
        <end position="275"/>
    </location>
</feature>
<dbReference type="InterPro" id="IPR003740">
    <property type="entry name" value="YitT"/>
</dbReference>
<dbReference type="Proteomes" id="UP000601171">
    <property type="component" value="Unassembled WGS sequence"/>
</dbReference>
<protein>
    <submittedName>
        <fullName evidence="8">YitT family protein</fullName>
    </submittedName>
</protein>
<feature type="transmembrane region" description="Helical" evidence="6">
    <location>
        <begin position="107"/>
        <end position="127"/>
    </location>
</feature>
<dbReference type="InterPro" id="IPR051461">
    <property type="entry name" value="UPF0750_membrane"/>
</dbReference>
<feature type="transmembrane region" description="Helical" evidence="6">
    <location>
        <begin position="148"/>
        <end position="169"/>
    </location>
</feature>
<comment type="caution">
    <text evidence="8">The sequence shown here is derived from an EMBL/GenBank/DDBJ whole genome shotgun (WGS) entry which is preliminary data.</text>
</comment>
<feature type="transmembrane region" description="Helical" evidence="6">
    <location>
        <begin position="78"/>
        <end position="101"/>
    </location>
</feature>
<keyword evidence="5 6" id="KW-0472">Membrane</keyword>
<evidence type="ECO:0000256" key="5">
    <source>
        <dbReference type="ARBA" id="ARBA00023136"/>
    </source>
</evidence>
<dbReference type="AlphaFoldDB" id="A0A926ERF5"/>
<organism evidence="8 9">
    <name type="scientific">Paratissierella segnis</name>
    <dbReference type="NCBI Taxonomy" id="2763679"/>
    <lineage>
        <taxon>Bacteria</taxon>
        <taxon>Bacillati</taxon>
        <taxon>Bacillota</taxon>
        <taxon>Tissierellia</taxon>
        <taxon>Tissierellales</taxon>
        <taxon>Tissierellaceae</taxon>
        <taxon>Paratissierella</taxon>
    </lineage>
</organism>
<feature type="transmembrane region" description="Helical" evidence="6">
    <location>
        <begin position="7"/>
        <end position="26"/>
    </location>
</feature>